<sequence>MFKSNSYLATETISLDKEITKLGVQQTPLASILMAMGKVGKINAPVHTWREVTLDDTDDIGAVEGNKDIQFYQTGRAQLTNVAEIFQKGVSVSGTAQAMSGNGISNQFAQETNDRLLELKINLEKKLVSGTKNDGSTTPFIRRMQGLENWVDSNNIVTAATPSKVSEADIVATIKKLWDNNGSGSYIALVNADIKTQLDNLYKDAYHYVAQTNTFGIVVNRIQTSFGNIDVLLSPFADAEKMTIFDINDLKIEYLRQPQFEALGKQGDAVEGFVVAEATLYVASPKKIAQLSIA</sequence>
<dbReference type="Pfam" id="PF17236">
    <property type="entry name" value="SU10_MCP"/>
    <property type="match status" value="1"/>
</dbReference>
<reference evidence="1 2" key="1">
    <citation type="submission" date="2020-08" db="EMBL/GenBank/DDBJ databases">
        <title>Genomic Encyclopedia of Type Strains, Phase III (KMG-III): the genomes of soil and plant-associated and newly described type strains.</title>
        <authorList>
            <person name="Whitman W."/>
        </authorList>
    </citation>
    <scope>NUCLEOTIDE SEQUENCE [LARGE SCALE GENOMIC DNA]</scope>
    <source>
        <strain evidence="1 2">CECT 8693</strain>
    </source>
</reference>
<name>A0A7W3XQF5_9BACL</name>
<organism evidence="1 2">
    <name type="scientific">Fontibacillus solani</name>
    <dbReference type="NCBI Taxonomy" id="1572857"/>
    <lineage>
        <taxon>Bacteria</taxon>
        <taxon>Bacillati</taxon>
        <taxon>Bacillota</taxon>
        <taxon>Bacilli</taxon>
        <taxon>Bacillales</taxon>
        <taxon>Paenibacillaceae</taxon>
        <taxon>Fontibacillus</taxon>
    </lineage>
</organism>
<keyword evidence="2" id="KW-1185">Reference proteome</keyword>
<dbReference type="Proteomes" id="UP000567067">
    <property type="component" value="Unassembled WGS sequence"/>
</dbReference>
<comment type="caution">
    <text evidence="1">The sequence shown here is derived from an EMBL/GenBank/DDBJ whole genome shotgun (WGS) entry which is preliminary data.</text>
</comment>
<dbReference type="EMBL" id="JACJIP010000004">
    <property type="protein sequence ID" value="MBA9084587.1"/>
    <property type="molecule type" value="Genomic_DNA"/>
</dbReference>
<evidence type="ECO:0008006" key="3">
    <source>
        <dbReference type="Google" id="ProtNLM"/>
    </source>
</evidence>
<dbReference type="InterPro" id="IPR035198">
    <property type="entry name" value="SU10_MCP"/>
</dbReference>
<dbReference type="AlphaFoldDB" id="A0A7W3XQF5"/>
<protein>
    <recommendedName>
        <fullName evidence="3">Phage capsid protein</fullName>
    </recommendedName>
</protein>
<accession>A0A7W3XQF5</accession>
<evidence type="ECO:0000313" key="1">
    <source>
        <dbReference type="EMBL" id="MBA9084587.1"/>
    </source>
</evidence>
<evidence type="ECO:0000313" key="2">
    <source>
        <dbReference type="Proteomes" id="UP000567067"/>
    </source>
</evidence>
<dbReference type="RefSeq" id="WP_182534596.1">
    <property type="nucleotide sequence ID" value="NZ_JACJIP010000004.1"/>
</dbReference>
<proteinExistence type="predicted"/>
<gene>
    <name evidence="1" type="ORF">FHR92_001044</name>
</gene>